<sequence>MLDLRRGAKRGETAPECVVEDALARLRALTD</sequence>
<dbReference type="EMBL" id="WHJF01000053">
    <property type="protein sequence ID" value="NHZ64411.1"/>
    <property type="molecule type" value="Genomic_DNA"/>
</dbReference>
<keyword evidence="2" id="KW-1185">Reference proteome</keyword>
<comment type="caution">
    <text evidence="1">The sequence shown here is derived from an EMBL/GenBank/DDBJ whole genome shotgun (WGS) entry which is preliminary data.</text>
</comment>
<dbReference type="Proteomes" id="UP000610594">
    <property type="component" value="Unassembled WGS sequence"/>
</dbReference>
<evidence type="ECO:0000313" key="1">
    <source>
        <dbReference type="EMBL" id="NHZ64411.1"/>
    </source>
</evidence>
<reference evidence="1 2" key="1">
    <citation type="submission" date="2019-10" db="EMBL/GenBank/DDBJ databases">
        <title>Taxonomy of Antarctic Massilia spp.: description of Massilia rubra sp. nov., Massilia aquatica sp. nov., Massilia mucilaginosa sp. nov., Massilia frigida sp. nov. isolated from streams, lakes and regoliths.</title>
        <authorList>
            <person name="Holochova P."/>
            <person name="Sedlacek I."/>
            <person name="Kralova S."/>
            <person name="Maslanova I."/>
            <person name="Busse H.-J."/>
            <person name="Stankova E."/>
            <person name="Vrbovska V."/>
            <person name="Kovarovic V."/>
            <person name="Bartak M."/>
            <person name="Svec P."/>
            <person name="Pantucek R."/>
        </authorList>
    </citation>
    <scope>NUCLEOTIDE SEQUENCE [LARGE SCALE GENOMIC DNA]</scope>
    <source>
        <strain evidence="1 2">CCM 8694</strain>
    </source>
</reference>
<protein>
    <submittedName>
        <fullName evidence="1">Toxin ChpB</fullName>
    </submittedName>
</protein>
<gene>
    <name evidence="1" type="ORF">F1735_19245</name>
</gene>
<evidence type="ECO:0000313" key="2">
    <source>
        <dbReference type="Proteomes" id="UP000610594"/>
    </source>
</evidence>
<organism evidence="1 2">
    <name type="scientific">Massilia genomosp. 1</name>
    <dbReference type="NCBI Taxonomy" id="2609280"/>
    <lineage>
        <taxon>Bacteria</taxon>
        <taxon>Pseudomonadati</taxon>
        <taxon>Pseudomonadota</taxon>
        <taxon>Betaproteobacteria</taxon>
        <taxon>Burkholderiales</taxon>
        <taxon>Oxalobacteraceae</taxon>
        <taxon>Telluria group</taxon>
        <taxon>Massilia</taxon>
    </lineage>
</organism>
<accession>A0ABX0MNS2</accession>
<name>A0ABX0MNS2_9BURK</name>
<proteinExistence type="predicted"/>